<dbReference type="GO" id="GO:0003677">
    <property type="term" value="F:DNA binding"/>
    <property type="evidence" value="ECO:0007669"/>
    <property type="project" value="UniProtKB-KW"/>
</dbReference>
<evidence type="ECO:0000259" key="4">
    <source>
        <dbReference type="PROSITE" id="PS50949"/>
    </source>
</evidence>
<dbReference type="EMBL" id="LIRB01000135">
    <property type="protein sequence ID" value="KWX75503.1"/>
    <property type="molecule type" value="Genomic_DNA"/>
</dbReference>
<comment type="caution">
    <text evidence="5">The sequence shown here is derived from an EMBL/GenBank/DDBJ whole genome shotgun (WGS) entry which is preliminary data.</text>
</comment>
<keyword evidence="3" id="KW-0804">Transcription</keyword>
<dbReference type="PROSITE" id="PS50949">
    <property type="entry name" value="HTH_GNTR"/>
    <property type="match status" value="1"/>
</dbReference>
<evidence type="ECO:0000256" key="1">
    <source>
        <dbReference type="ARBA" id="ARBA00023015"/>
    </source>
</evidence>
<name>A0A132TWI0_9BACL</name>
<reference evidence="5 6" key="1">
    <citation type="submission" date="2015-08" db="EMBL/GenBank/DDBJ databases">
        <title>Genomes of Paenibacillus riograndensis.</title>
        <authorList>
            <person name="Sant'Anna F.H."/>
            <person name="Souza R."/>
            <person name="Ambrosini A."/>
            <person name="Bach E."/>
            <person name="Fernandes G."/>
            <person name="Balsanelli E."/>
            <person name="Baura V.A."/>
            <person name="Pedrosa F.O."/>
            <person name="Souza E.M."/>
            <person name="Passaglia L."/>
        </authorList>
    </citation>
    <scope>NUCLEOTIDE SEQUENCE [LARGE SCALE GENOMIC DNA]</scope>
    <source>
        <strain evidence="5 6">CAS34</strain>
    </source>
</reference>
<evidence type="ECO:0000256" key="2">
    <source>
        <dbReference type="ARBA" id="ARBA00023125"/>
    </source>
</evidence>
<dbReference type="InterPro" id="IPR036388">
    <property type="entry name" value="WH-like_DNA-bd_sf"/>
</dbReference>
<dbReference type="SUPFAM" id="SSF46785">
    <property type="entry name" value="Winged helix' DNA-binding domain"/>
    <property type="match status" value="1"/>
</dbReference>
<evidence type="ECO:0000313" key="6">
    <source>
        <dbReference type="Proteomes" id="UP000070475"/>
    </source>
</evidence>
<dbReference type="AlphaFoldDB" id="A0A132TWI0"/>
<dbReference type="OrthoDB" id="162505at2"/>
<evidence type="ECO:0000256" key="3">
    <source>
        <dbReference type="ARBA" id="ARBA00023163"/>
    </source>
</evidence>
<gene>
    <name evidence="5" type="ORF">AMQ84_17970</name>
</gene>
<dbReference type="Gene3D" id="1.10.10.10">
    <property type="entry name" value="Winged helix-like DNA-binding domain superfamily/Winged helix DNA-binding domain"/>
    <property type="match status" value="1"/>
</dbReference>
<keyword evidence="6" id="KW-1185">Reference proteome</keyword>
<protein>
    <submittedName>
        <fullName evidence="5">GntR family transcriptional regulator</fullName>
    </submittedName>
</protein>
<sequence length="122" mass="13813">MKASFDEGQPIFQQIAEMIEDGILNGSYEEDGQIMSTTQFSHLYHINPATAVKGINLLVDNDILYKKRGLGMFVVPGAKAKILSKRRKTFYHDYVMKLLIEADKICLTTEDIIDMINNGLKE</sequence>
<keyword evidence="1" id="KW-0805">Transcription regulation</keyword>
<dbReference type="GO" id="GO:0003700">
    <property type="term" value="F:DNA-binding transcription factor activity"/>
    <property type="evidence" value="ECO:0007669"/>
    <property type="project" value="InterPro"/>
</dbReference>
<dbReference type="InterPro" id="IPR036390">
    <property type="entry name" value="WH_DNA-bd_sf"/>
</dbReference>
<dbReference type="PATRIC" id="fig|483937.3.peg.1274"/>
<keyword evidence="2" id="KW-0238">DNA-binding</keyword>
<accession>A0A132TWI0</accession>
<proteinExistence type="predicted"/>
<dbReference type="InterPro" id="IPR000524">
    <property type="entry name" value="Tscrpt_reg_HTH_GntR"/>
</dbReference>
<evidence type="ECO:0000313" key="5">
    <source>
        <dbReference type="EMBL" id="KWX75503.1"/>
    </source>
</evidence>
<organism evidence="5 6">
    <name type="scientific">Paenibacillus riograndensis</name>
    <dbReference type="NCBI Taxonomy" id="483937"/>
    <lineage>
        <taxon>Bacteria</taxon>
        <taxon>Bacillati</taxon>
        <taxon>Bacillota</taxon>
        <taxon>Bacilli</taxon>
        <taxon>Bacillales</taxon>
        <taxon>Paenibacillaceae</taxon>
        <taxon>Paenibacillus</taxon>
        <taxon>Paenibacillus sonchi group</taxon>
    </lineage>
</organism>
<dbReference type="RefSeq" id="WP_060861472.1">
    <property type="nucleotide sequence ID" value="NZ_LIRB01000135.1"/>
</dbReference>
<dbReference type="Proteomes" id="UP000070475">
    <property type="component" value="Unassembled WGS sequence"/>
</dbReference>
<dbReference type="PANTHER" id="PTHR38445">
    <property type="entry name" value="HTH-TYPE TRANSCRIPTIONAL REPRESSOR YTRA"/>
    <property type="match status" value="1"/>
</dbReference>
<feature type="domain" description="HTH gntR-type" evidence="4">
    <location>
        <begin position="9"/>
        <end position="77"/>
    </location>
</feature>
<dbReference type="PANTHER" id="PTHR38445:SF10">
    <property type="entry name" value="GNTR-FAMILY TRANSCRIPTIONAL REGULATOR"/>
    <property type="match status" value="1"/>
</dbReference>